<reference evidence="6 7" key="1">
    <citation type="submission" date="2019-02" db="EMBL/GenBank/DDBJ databases">
        <title>Pedobacter sp. RP-3-8 sp. nov., isolated from Arctic soil.</title>
        <authorList>
            <person name="Dahal R.H."/>
        </authorList>
    </citation>
    <scope>NUCLEOTIDE SEQUENCE [LARGE SCALE GENOMIC DNA]</scope>
    <source>
        <strain evidence="6 7">RP-3-8</strain>
    </source>
</reference>
<keyword evidence="7" id="KW-1185">Reference proteome</keyword>
<accession>A0A4R0NFA0</accession>
<evidence type="ECO:0000256" key="5">
    <source>
        <dbReference type="ARBA" id="ARBA00023014"/>
    </source>
</evidence>
<dbReference type="GO" id="GO:0016491">
    <property type="term" value="F:oxidoreductase activity"/>
    <property type="evidence" value="ECO:0007669"/>
    <property type="project" value="UniProtKB-KW"/>
</dbReference>
<dbReference type="InterPro" id="IPR039650">
    <property type="entry name" value="HdrA-like"/>
</dbReference>
<keyword evidence="2" id="KW-0479">Metal-binding</keyword>
<dbReference type="EMBL" id="SJSM01000001">
    <property type="protein sequence ID" value="TCC99150.1"/>
    <property type="molecule type" value="Genomic_DNA"/>
</dbReference>
<comment type="caution">
    <text evidence="6">The sequence shown here is derived from an EMBL/GenBank/DDBJ whole genome shotgun (WGS) entry which is preliminary data.</text>
</comment>
<keyword evidence="1" id="KW-0004">4Fe-4S</keyword>
<evidence type="ECO:0000256" key="1">
    <source>
        <dbReference type="ARBA" id="ARBA00022485"/>
    </source>
</evidence>
<dbReference type="Pfam" id="PF12831">
    <property type="entry name" value="FAD_oxidored"/>
    <property type="match status" value="1"/>
</dbReference>
<dbReference type="RefSeq" id="WP_131606076.1">
    <property type="nucleotide sequence ID" value="NZ_SJSM01000001.1"/>
</dbReference>
<evidence type="ECO:0000256" key="2">
    <source>
        <dbReference type="ARBA" id="ARBA00022723"/>
    </source>
</evidence>
<name>A0A4R0NFA0_9SPHI</name>
<keyword evidence="4" id="KW-0408">Iron</keyword>
<keyword evidence="3" id="KW-0560">Oxidoreductase</keyword>
<sequence>MNYTYIAILILFLFTSWKPKKEYDVLVYGATPAGITAAVAAAREGKSVVMIEPLPIAGGMMSGGLGFSDSNQMFRETLGGLFEEFHKRVEAVYAKRGVQLNYRVDEKDTKFWTYEPHVAELVFHTMLKEAGVQVVLNETLKSAKLKDKAIQSLKMRSGKEFSGKMFIDASYEGDLMAAAGVSYKVGREGRDEFGESFAGAVYQKKAVGVISSDQNKKPLPLITGTTVTPEGQGDHRIMTYSFRLCLSEDPANRVPFKKPAGYNPDQYELFRRFYKAAPKTGIPFDLYPIPGNKLDGNNGIGAQLSTGLVGENWDYPDANPKRRQEIWKHHRDYTEGLLYFLMTDPAVPEAVRERMKNLGYAKDEFARYGYFPPVLYVREARRMVGDYFLTQKDILETKEKPDPIGIGSFPIDSHDCQRILTPGGGFINEGTIFPAKTRIEGRGIAYQIPYRSITPKATECTNLLVPVCLSSSHVAFSSLRVEPAWMVMGESAGIAAAIAIEEKVTVQKISLPKLTERLKAKRQILTLLAK</sequence>
<dbReference type="InterPro" id="IPR036188">
    <property type="entry name" value="FAD/NAD-bd_sf"/>
</dbReference>
<dbReference type="OrthoDB" id="668499at2"/>
<dbReference type="Gene3D" id="3.50.50.60">
    <property type="entry name" value="FAD/NAD(P)-binding domain"/>
    <property type="match status" value="1"/>
</dbReference>
<dbReference type="GO" id="GO:0046872">
    <property type="term" value="F:metal ion binding"/>
    <property type="evidence" value="ECO:0007669"/>
    <property type="project" value="UniProtKB-KW"/>
</dbReference>
<keyword evidence="5" id="KW-0411">Iron-sulfur</keyword>
<evidence type="ECO:0000256" key="3">
    <source>
        <dbReference type="ARBA" id="ARBA00023002"/>
    </source>
</evidence>
<proteinExistence type="predicted"/>
<gene>
    <name evidence="6" type="ORF">EZ444_00245</name>
</gene>
<dbReference type="PANTHER" id="PTHR43498:SF1">
    <property type="entry name" value="COB--COM HETERODISULFIDE REDUCTASE IRON-SULFUR SUBUNIT A"/>
    <property type="match status" value="1"/>
</dbReference>
<dbReference type="SUPFAM" id="SSF51905">
    <property type="entry name" value="FAD/NAD(P)-binding domain"/>
    <property type="match status" value="1"/>
</dbReference>
<evidence type="ECO:0000313" key="7">
    <source>
        <dbReference type="Proteomes" id="UP000291117"/>
    </source>
</evidence>
<dbReference type="AlphaFoldDB" id="A0A4R0NFA0"/>
<evidence type="ECO:0000256" key="4">
    <source>
        <dbReference type="ARBA" id="ARBA00023004"/>
    </source>
</evidence>
<dbReference type="Proteomes" id="UP000291117">
    <property type="component" value="Unassembled WGS sequence"/>
</dbReference>
<protein>
    <submittedName>
        <fullName evidence="6">FAD-dependent oxidoreductase</fullName>
    </submittedName>
</protein>
<organism evidence="6 7">
    <name type="scientific">Pedobacter hiemivivus</name>
    <dbReference type="NCBI Taxonomy" id="2530454"/>
    <lineage>
        <taxon>Bacteria</taxon>
        <taxon>Pseudomonadati</taxon>
        <taxon>Bacteroidota</taxon>
        <taxon>Sphingobacteriia</taxon>
        <taxon>Sphingobacteriales</taxon>
        <taxon>Sphingobacteriaceae</taxon>
        <taxon>Pedobacter</taxon>
    </lineage>
</organism>
<dbReference type="PANTHER" id="PTHR43498">
    <property type="entry name" value="FERREDOXIN:COB-COM HETERODISULFIDE REDUCTASE SUBUNIT A"/>
    <property type="match status" value="1"/>
</dbReference>
<evidence type="ECO:0000313" key="6">
    <source>
        <dbReference type="EMBL" id="TCC99150.1"/>
    </source>
</evidence>
<dbReference type="GO" id="GO:0051539">
    <property type="term" value="F:4 iron, 4 sulfur cluster binding"/>
    <property type="evidence" value="ECO:0007669"/>
    <property type="project" value="UniProtKB-KW"/>
</dbReference>